<dbReference type="GO" id="GO:0015250">
    <property type="term" value="F:water channel activity"/>
    <property type="evidence" value="ECO:0007669"/>
    <property type="project" value="TreeGrafter"/>
</dbReference>
<dbReference type="Proteomes" id="UP001154282">
    <property type="component" value="Unassembled WGS sequence"/>
</dbReference>
<evidence type="ECO:0000256" key="8">
    <source>
        <dbReference type="RuleBase" id="RU000477"/>
    </source>
</evidence>
<dbReference type="PRINTS" id="PR00783">
    <property type="entry name" value="MINTRINSICP"/>
</dbReference>
<reference evidence="10" key="1">
    <citation type="submission" date="2022-08" db="EMBL/GenBank/DDBJ databases">
        <authorList>
            <person name="Gutierrez-Valencia J."/>
        </authorList>
    </citation>
    <scope>NUCLEOTIDE SEQUENCE</scope>
</reference>
<comment type="caution">
    <text evidence="10">The sequence shown here is derived from an EMBL/GenBank/DDBJ whole genome shotgun (WGS) entry which is preliminary data.</text>
</comment>
<dbReference type="InterPro" id="IPR022357">
    <property type="entry name" value="MIP_CS"/>
</dbReference>
<dbReference type="InterPro" id="IPR023271">
    <property type="entry name" value="Aquaporin-like"/>
</dbReference>
<dbReference type="FunFam" id="1.20.1080.10:FF:000017">
    <property type="entry name" value="Probable aquaporin TIP5-1"/>
    <property type="match status" value="1"/>
</dbReference>
<feature type="transmembrane region" description="Helical" evidence="9">
    <location>
        <begin position="265"/>
        <end position="288"/>
    </location>
</feature>
<evidence type="ECO:0000256" key="6">
    <source>
        <dbReference type="ARBA" id="ARBA00023136"/>
    </source>
</evidence>
<evidence type="ECO:0000256" key="4">
    <source>
        <dbReference type="ARBA" id="ARBA00022737"/>
    </source>
</evidence>
<evidence type="ECO:0000256" key="3">
    <source>
        <dbReference type="ARBA" id="ARBA00022692"/>
    </source>
</evidence>
<feature type="transmembrane region" description="Helical" evidence="9">
    <location>
        <begin position="27"/>
        <end position="47"/>
    </location>
</feature>
<evidence type="ECO:0000256" key="7">
    <source>
        <dbReference type="ARBA" id="ARBA00038477"/>
    </source>
</evidence>
<name>A0AAV0H6U6_9ROSI</name>
<keyword evidence="2 8" id="KW-0813">Transport</keyword>
<feature type="transmembrane region" description="Helical" evidence="9">
    <location>
        <begin position="151"/>
        <end position="169"/>
    </location>
</feature>
<dbReference type="Pfam" id="PF00230">
    <property type="entry name" value="MIP"/>
    <property type="match status" value="1"/>
</dbReference>
<dbReference type="SUPFAM" id="SSF81338">
    <property type="entry name" value="Aquaporin-like"/>
    <property type="match status" value="1"/>
</dbReference>
<feature type="transmembrane region" description="Helical" evidence="9">
    <location>
        <begin position="225"/>
        <end position="245"/>
    </location>
</feature>
<accession>A0AAV0H6U6</accession>
<sequence>MLIRKMPHLSLSSRFQQSIAPDALRSYLAEFISTFFFVFSVVGSSMASKKKIPEKLTPEAAGDTSGLITVAIANAFALSSAVYIAAGVSGGHVNPAVTFGMAVGGHISVPTALFYWLSQMLASVFASLILRVMTVSQRVPAYAIAEEMTGFGASMLEGLLTFVLVYTVYACSDPRRGPFGAIGPLVIGLTAGAGVLAVGPFSGGSMNPACAFGSAVIAGKFKNQAVYWVGPLIGAAVAGLVYDNVVFPPDDAADSIRGVSDDSDIFFVILLDLFVIISRFLCCFRTFFPLFMFVIIRVNCIKPLTV</sequence>
<keyword evidence="6 9" id="KW-0472">Membrane</keyword>
<feature type="transmembrane region" description="Helical" evidence="9">
    <location>
        <begin position="67"/>
        <end position="93"/>
    </location>
</feature>
<evidence type="ECO:0000256" key="1">
    <source>
        <dbReference type="ARBA" id="ARBA00004141"/>
    </source>
</evidence>
<gene>
    <name evidence="10" type="ORF">LITE_LOCUS2907</name>
</gene>
<feature type="transmembrane region" description="Helical" evidence="9">
    <location>
        <begin position="181"/>
        <end position="204"/>
    </location>
</feature>
<evidence type="ECO:0000256" key="9">
    <source>
        <dbReference type="SAM" id="Phobius"/>
    </source>
</evidence>
<dbReference type="InterPro" id="IPR034294">
    <property type="entry name" value="Aquaporin_transptr"/>
</dbReference>
<evidence type="ECO:0000313" key="11">
    <source>
        <dbReference type="Proteomes" id="UP001154282"/>
    </source>
</evidence>
<comment type="similarity">
    <text evidence="7">Belongs to the MIP/aquaporin (TC 1.A.8) family. TIP (TC 1.A.8.10) subfamily.</text>
</comment>
<evidence type="ECO:0000256" key="2">
    <source>
        <dbReference type="ARBA" id="ARBA00022448"/>
    </source>
</evidence>
<dbReference type="Gene3D" id="1.20.1080.10">
    <property type="entry name" value="Glycerol uptake facilitator protein"/>
    <property type="match status" value="1"/>
</dbReference>
<dbReference type="PANTHER" id="PTHR45665:SF27">
    <property type="entry name" value="AQUAPORIN TIP5-1-RELATED"/>
    <property type="match status" value="1"/>
</dbReference>
<feature type="transmembrane region" description="Helical" evidence="9">
    <location>
        <begin position="113"/>
        <end position="130"/>
    </location>
</feature>
<protein>
    <recommendedName>
        <fullName evidence="12">Aquaporin TIP5-1</fullName>
    </recommendedName>
</protein>
<keyword evidence="11" id="KW-1185">Reference proteome</keyword>
<dbReference type="AlphaFoldDB" id="A0AAV0H6U6"/>
<evidence type="ECO:0000313" key="10">
    <source>
        <dbReference type="EMBL" id="CAI0380952.1"/>
    </source>
</evidence>
<dbReference type="EMBL" id="CAMGYJ010000002">
    <property type="protein sequence ID" value="CAI0380952.1"/>
    <property type="molecule type" value="Genomic_DNA"/>
</dbReference>
<keyword evidence="3 8" id="KW-0812">Transmembrane</keyword>
<dbReference type="GO" id="GO:0016020">
    <property type="term" value="C:membrane"/>
    <property type="evidence" value="ECO:0007669"/>
    <property type="project" value="UniProtKB-SubCell"/>
</dbReference>
<evidence type="ECO:0008006" key="12">
    <source>
        <dbReference type="Google" id="ProtNLM"/>
    </source>
</evidence>
<evidence type="ECO:0000256" key="5">
    <source>
        <dbReference type="ARBA" id="ARBA00022989"/>
    </source>
</evidence>
<keyword evidence="5 9" id="KW-1133">Transmembrane helix</keyword>
<organism evidence="10 11">
    <name type="scientific">Linum tenue</name>
    <dbReference type="NCBI Taxonomy" id="586396"/>
    <lineage>
        <taxon>Eukaryota</taxon>
        <taxon>Viridiplantae</taxon>
        <taxon>Streptophyta</taxon>
        <taxon>Embryophyta</taxon>
        <taxon>Tracheophyta</taxon>
        <taxon>Spermatophyta</taxon>
        <taxon>Magnoliopsida</taxon>
        <taxon>eudicotyledons</taxon>
        <taxon>Gunneridae</taxon>
        <taxon>Pentapetalae</taxon>
        <taxon>rosids</taxon>
        <taxon>fabids</taxon>
        <taxon>Malpighiales</taxon>
        <taxon>Linaceae</taxon>
        <taxon>Linum</taxon>
    </lineage>
</organism>
<dbReference type="PANTHER" id="PTHR45665">
    <property type="entry name" value="AQUAPORIN-8"/>
    <property type="match status" value="1"/>
</dbReference>
<proteinExistence type="inferred from homology"/>
<comment type="subcellular location">
    <subcellularLocation>
        <location evidence="1">Membrane</location>
        <topology evidence="1">Multi-pass membrane protein</topology>
    </subcellularLocation>
</comment>
<dbReference type="InterPro" id="IPR000425">
    <property type="entry name" value="MIP"/>
</dbReference>
<dbReference type="PROSITE" id="PS00221">
    <property type="entry name" value="MIP"/>
    <property type="match status" value="1"/>
</dbReference>
<keyword evidence="4" id="KW-0677">Repeat</keyword>